<keyword evidence="3" id="KW-1185">Reference proteome</keyword>
<dbReference type="InterPro" id="IPR000084">
    <property type="entry name" value="PE-PGRS_N"/>
</dbReference>
<evidence type="ECO:0000313" key="3">
    <source>
        <dbReference type="Proteomes" id="UP000431401"/>
    </source>
</evidence>
<dbReference type="EMBL" id="WEGI01000008">
    <property type="protein sequence ID" value="MQY28239.1"/>
    <property type="molecule type" value="Genomic_DNA"/>
</dbReference>
<organism evidence="2 3">
    <name type="scientific">Nocardia aurantia</name>
    <dbReference type="NCBI Taxonomy" id="2585199"/>
    <lineage>
        <taxon>Bacteria</taxon>
        <taxon>Bacillati</taxon>
        <taxon>Actinomycetota</taxon>
        <taxon>Actinomycetes</taxon>
        <taxon>Mycobacteriales</taxon>
        <taxon>Nocardiaceae</taxon>
        <taxon>Nocardia</taxon>
    </lineage>
</organism>
<sequence>MALEVIPEDFPALSATLSTIHTDLMGALEGTSIAANPTAAASDLVSQAAAKAFAVYHAHFYAQAAPGFTNILHGSQVLVPIASDYAGSDESGGGYVTGAAAGIVPI</sequence>
<evidence type="ECO:0000259" key="1">
    <source>
        <dbReference type="Pfam" id="PF00934"/>
    </source>
</evidence>
<protein>
    <recommendedName>
        <fullName evidence="1">PE domain-containing protein</fullName>
    </recommendedName>
</protein>
<gene>
    <name evidence="2" type="ORF">NRB56_38220</name>
</gene>
<feature type="domain" description="PE" evidence="1">
    <location>
        <begin position="4"/>
        <end position="90"/>
    </location>
</feature>
<name>A0A7K0DR66_9NOCA</name>
<comment type="caution">
    <text evidence="2">The sequence shown here is derived from an EMBL/GenBank/DDBJ whole genome shotgun (WGS) entry which is preliminary data.</text>
</comment>
<dbReference type="AlphaFoldDB" id="A0A7K0DR66"/>
<dbReference type="RefSeq" id="WP_153344053.1">
    <property type="nucleotide sequence ID" value="NZ_WEGI01000008.1"/>
</dbReference>
<dbReference type="Pfam" id="PF00934">
    <property type="entry name" value="PE"/>
    <property type="match status" value="1"/>
</dbReference>
<accession>A0A7K0DR66</accession>
<reference evidence="2 3" key="1">
    <citation type="submission" date="2019-10" db="EMBL/GenBank/DDBJ databases">
        <title>Nocardia macrotermitis sp. nov. and Nocardia aurantia sp. nov., isolated from the gut of fungus growing-termite Macrotermes natalensis.</title>
        <authorList>
            <person name="Benndorf R."/>
            <person name="Schwitalla J."/>
            <person name="Martin K."/>
            <person name="De Beer W."/>
            <person name="Kaster A.-K."/>
            <person name="Vollmers J."/>
            <person name="Poulsen M."/>
            <person name="Beemelmanns C."/>
        </authorList>
    </citation>
    <scope>NUCLEOTIDE SEQUENCE [LARGE SCALE GENOMIC DNA]</scope>
    <source>
        <strain evidence="2 3">RB56</strain>
    </source>
</reference>
<dbReference type="Proteomes" id="UP000431401">
    <property type="component" value="Unassembled WGS sequence"/>
</dbReference>
<proteinExistence type="predicted"/>
<evidence type="ECO:0000313" key="2">
    <source>
        <dbReference type="EMBL" id="MQY28239.1"/>
    </source>
</evidence>
<dbReference type="OrthoDB" id="9846746at2"/>